<reference evidence="3" key="1">
    <citation type="submission" date="2018-07" db="EMBL/GenBank/DDBJ databases">
        <title>Annotation of Aphanomyces astaci genome assembly.</title>
        <authorList>
            <person name="Studholme D.J."/>
        </authorList>
    </citation>
    <scope>NUCLEOTIDE SEQUENCE [LARGE SCALE GENOMIC DNA]</scope>
    <source>
        <strain evidence="3">Pc</strain>
    </source>
</reference>
<dbReference type="InterPro" id="IPR016024">
    <property type="entry name" value="ARM-type_fold"/>
</dbReference>
<dbReference type="EMBL" id="MZMZ02000977">
    <property type="protein sequence ID" value="RQM30067.1"/>
    <property type="molecule type" value="Genomic_DNA"/>
</dbReference>
<evidence type="ECO:0000256" key="2">
    <source>
        <dbReference type="SAM" id="Phobius"/>
    </source>
</evidence>
<keyword evidence="4" id="KW-1185">Reference proteome</keyword>
<feature type="transmembrane region" description="Helical" evidence="2">
    <location>
        <begin position="804"/>
        <end position="827"/>
    </location>
</feature>
<feature type="transmembrane region" description="Helical" evidence="2">
    <location>
        <begin position="763"/>
        <end position="784"/>
    </location>
</feature>
<organism evidence="3 4">
    <name type="scientific">Aphanomyces astaci</name>
    <name type="common">Crayfish plague agent</name>
    <dbReference type="NCBI Taxonomy" id="112090"/>
    <lineage>
        <taxon>Eukaryota</taxon>
        <taxon>Sar</taxon>
        <taxon>Stramenopiles</taxon>
        <taxon>Oomycota</taxon>
        <taxon>Saprolegniomycetes</taxon>
        <taxon>Saprolegniales</taxon>
        <taxon>Verrucalvaceae</taxon>
        <taxon>Aphanomyces</taxon>
    </lineage>
</organism>
<dbReference type="InterPro" id="IPR011989">
    <property type="entry name" value="ARM-like"/>
</dbReference>
<evidence type="ECO:0000256" key="1">
    <source>
        <dbReference type="SAM" id="MobiDB-lite"/>
    </source>
</evidence>
<evidence type="ECO:0000313" key="4">
    <source>
        <dbReference type="Proteomes" id="UP000284702"/>
    </source>
</evidence>
<evidence type="ECO:0000313" key="3">
    <source>
        <dbReference type="EMBL" id="RQM30067.1"/>
    </source>
</evidence>
<dbReference type="PANTHER" id="PTHR31513">
    <property type="entry name" value="EPHRIN TYPE-B RECEPTOR"/>
    <property type="match status" value="1"/>
</dbReference>
<dbReference type="PANTHER" id="PTHR31513:SF2">
    <property type="entry name" value="MRAZ"/>
    <property type="match status" value="1"/>
</dbReference>
<dbReference type="VEuPathDB" id="FungiDB:H257_11724"/>
<accession>A0A3R7YIW6</accession>
<keyword evidence="2" id="KW-1133">Transmembrane helix</keyword>
<feature type="compositionally biased region" description="Basic and acidic residues" evidence="1">
    <location>
        <begin position="21"/>
        <end position="41"/>
    </location>
</feature>
<feature type="transmembrane region" description="Helical" evidence="2">
    <location>
        <begin position="347"/>
        <end position="366"/>
    </location>
</feature>
<keyword evidence="2" id="KW-0472">Membrane</keyword>
<keyword evidence="2" id="KW-0812">Transmembrane</keyword>
<dbReference type="SUPFAM" id="SSF48371">
    <property type="entry name" value="ARM repeat"/>
    <property type="match status" value="1"/>
</dbReference>
<feature type="transmembrane region" description="Helical" evidence="2">
    <location>
        <begin position="839"/>
        <end position="859"/>
    </location>
</feature>
<dbReference type="Proteomes" id="UP000284702">
    <property type="component" value="Unassembled WGS sequence"/>
</dbReference>
<proteinExistence type="predicted"/>
<feature type="region of interest" description="Disordered" evidence="1">
    <location>
        <begin position="1"/>
        <end position="43"/>
    </location>
</feature>
<comment type="caution">
    <text evidence="3">The sequence shown here is derived from an EMBL/GenBank/DDBJ whole genome shotgun (WGS) entry which is preliminary data.</text>
</comment>
<name>A0A3R7YIW6_APHAT</name>
<feature type="transmembrane region" description="Helical" evidence="2">
    <location>
        <begin position="871"/>
        <end position="893"/>
    </location>
</feature>
<feature type="transmembrane region" description="Helical" evidence="2">
    <location>
        <begin position="459"/>
        <end position="481"/>
    </location>
</feature>
<dbReference type="AlphaFoldDB" id="A0A3R7YIW6"/>
<dbReference type="Gene3D" id="1.25.10.10">
    <property type="entry name" value="Leucine-rich Repeat Variant"/>
    <property type="match status" value="1"/>
</dbReference>
<gene>
    <name evidence="3" type="ORF">B5M09_008482</name>
</gene>
<protein>
    <submittedName>
        <fullName evidence="3">Uncharacterized protein</fullName>
    </submittedName>
</protein>
<sequence length="923" mass="102798">MKRLSKAVQDRVGRKGPPLLQDEHVPTSNDKSAHSSVHDLEQGSPRRHLSITCGVLVELQLVQVLKQNGVGEICRTIKAEIDTIWAVQSAFKTLASVGHFYFSCGETVFSVNPADGFYDSDGLLLALFALKKFPHHREVLFPILDTISIYAKLDVERALTFCAIDGGVDLIMNCVRNHYDKPNLICMAHDALGSLILNGEMAHTFVDLNGIPTALHCLKQHKHDQQAAWYALALLNALTTSDSYHIQLIGTVFSHKGVPLIARAIAMHVQVEEIALEGFQLLERIATVSQFFAVINRNHVLELAYHALSLYKGSTSSECVWSCDPGYTGIHCLSPLDDFFDMFGGKVVFLMVAVGTLGAIVAMGYLCKRDPYTPDKSKDHLLVPKRPWYQLRLARLVWPRVSYPKLQENELKIHMARIYLTGNNTQEAPLTLHPDVPRGLEQVLDKDKYKNLADHVNSILAFSTGGSVLFNITRFLFYPLATDVMLFRRHKKFNALKRWMSKYNHECMLGPRSRAMANAIKLGYCTDYSLAYIELLYVENNPSNCMPRQLVGKPRLPLVLLFAGLGSYESPLYLDPNDLLVRSLPQSPELTAFIDEAWIEIIADLNAMLRVVNLADKSLRGLIDVATFCEHKNGHHLRQSNSFKTTPSLGGLRMQLGRFFPGDKDHDRWGLFVTCVGIQTSVQALLETPNVWSPTKQQYSGSRGGWDAAIDDTLPIPGILLNAEALEDRQSHVVTSNRRGVLWPASIVCPSNVMKPGTVSQSWLIYMSIIVSILLDLATTLGMLVNLKCVKNGTEVRACTNSVLWPVLLIYPLAIVFAPVTGLVTLATSSPTFGRKYGLWNACSLVNIAVAIIICYAKSDMLVAPYVTRPLPLFPAAALVFKLVQVALVDYYIADMESTRRRRGWRGLMKRRDSDSSTPPTSP</sequence>